<keyword evidence="7" id="KW-1185">Reference proteome</keyword>
<organism evidence="6 7">
    <name type="scientific">Pyxidicoccus parkwayensis</name>
    <dbReference type="NCBI Taxonomy" id="2813578"/>
    <lineage>
        <taxon>Bacteria</taxon>
        <taxon>Pseudomonadati</taxon>
        <taxon>Myxococcota</taxon>
        <taxon>Myxococcia</taxon>
        <taxon>Myxococcales</taxon>
        <taxon>Cystobacterineae</taxon>
        <taxon>Myxococcaceae</taxon>
        <taxon>Pyxidicoccus</taxon>
    </lineage>
</organism>
<proteinExistence type="predicted"/>
<name>A0ABX7P2T4_9BACT</name>
<dbReference type="SUPFAM" id="SSF56059">
    <property type="entry name" value="Glutathione synthetase ATP-binding domain-like"/>
    <property type="match status" value="1"/>
</dbReference>
<dbReference type="EMBL" id="CP071090">
    <property type="protein sequence ID" value="QSQ24763.1"/>
    <property type="molecule type" value="Genomic_DNA"/>
</dbReference>
<dbReference type="RefSeq" id="WP_206726324.1">
    <property type="nucleotide sequence ID" value="NZ_CP071090.1"/>
</dbReference>
<dbReference type="NCBIfam" id="NF009404">
    <property type="entry name" value="PRK12767.1-3"/>
    <property type="match status" value="1"/>
</dbReference>
<evidence type="ECO:0000259" key="5">
    <source>
        <dbReference type="PROSITE" id="PS50975"/>
    </source>
</evidence>
<evidence type="ECO:0000313" key="7">
    <source>
        <dbReference type="Proteomes" id="UP000662747"/>
    </source>
</evidence>
<dbReference type="PROSITE" id="PS50975">
    <property type="entry name" value="ATP_GRASP"/>
    <property type="match status" value="1"/>
</dbReference>
<dbReference type="PANTHER" id="PTHR43585">
    <property type="entry name" value="FUMIPYRROLE BIOSYNTHESIS PROTEIN C"/>
    <property type="match status" value="1"/>
</dbReference>
<evidence type="ECO:0000256" key="2">
    <source>
        <dbReference type="ARBA" id="ARBA00022741"/>
    </source>
</evidence>
<dbReference type="InterPro" id="IPR052032">
    <property type="entry name" value="ATP-dep_AA_Ligase"/>
</dbReference>
<reference evidence="6 7" key="1">
    <citation type="submission" date="2021-02" db="EMBL/GenBank/DDBJ databases">
        <title>De Novo genome assembly of isolated myxobacteria.</title>
        <authorList>
            <person name="Stevens D.C."/>
        </authorList>
    </citation>
    <scope>NUCLEOTIDE SEQUENCE [LARGE SCALE GENOMIC DNA]</scope>
    <source>
        <strain evidence="7">SCPEA02</strain>
    </source>
</reference>
<dbReference type="InterPro" id="IPR048764">
    <property type="entry name" value="PylC_N"/>
</dbReference>
<dbReference type="Proteomes" id="UP000662747">
    <property type="component" value="Chromosome"/>
</dbReference>
<keyword evidence="2 4" id="KW-0547">Nucleotide-binding</keyword>
<dbReference type="InterPro" id="IPR013815">
    <property type="entry name" value="ATP_grasp_subdomain_1"/>
</dbReference>
<protein>
    <submittedName>
        <fullName evidence="6">ATP-grasp domain-containing protein</fullName>
    </submittedName>
</protein>
<gene>
    <name evidence="6" type="ORF">JY651_07415</name>
</gene>
<feature type="domain" description="ATP-grasp" evidence="5">
    <location>
        <begin position="117"/>
        <end position="310"/>
    </location>
</feature>
<evidence type="ECO:0000313" key="6">
    <source>
        <dbReference type="EMBL" id="QSQ24763.1"/>
    </source>
</evidence>
<dbReference type="Pfam" id="PF15632">
    <property type="entry name" value="ATPgrasp_Ter"/>
    <property type="match status" value="1"/>
</dbReference>
<evidence type="ECO:0000256" key="1">
    <source>
        <dbReference type="ARBA" id="ARBA00022598"/>
    </source>
</evidence>
<sequence length="348" mass="37818">MGNVLLTCVGRRNYLVRFFQQALGGQGHVFAADASRDAAGMQEAERAFLLPPISHPRYISHLHTLCARNEVQLLISLNDLELELLSHHRGEFETRGVTAVVSPTQVIRTCFDKLETAHRLAELGVKTPRTFTSLAAAEAALSSGELSFPVVVKPRWGSGSIGTSFPRDLEELRLAFPLTHRLVRRSILAGASTSDLENAVLIQQLVSGPEIGMDVVNDLHGTFVAVLPRLKLSMRAGETDKAVTHEDARLVELGRQLSQGLLHVGGMDCDIIDASDGLYVLDLNPRFGGGYPFSHAAGANLPAALLAWARGQQPRPEWLQQHPGVMSAKYDTVAVARHTPVPVIALEE</sequence>
<dbReference type="Gene3D" id="3.30.470.20">
    <property type="entry name" value="ATP-grasp fold, B domain"/>
    <property type="match status" value="1"/>
</dbReference>
<dbReference type="Pfam" id="PF21360">
    <property type="entry name" value="PylC-like_N"/>
    <property type="match status" value="1"/>
</dbReference>
<dbReference type="InterPro" id="IPR011761">
    <property type="entry name" value="ATP-grasp"/>
</dbReference>
<evidence type="ECO:0000256" key="3">
    <source>
        <dbReference type="ARBA" id="ARBA00022840"/>
    </source>
</evidence>
<accession>A0ABX7P2T4</accession>
<evidence type="ECO:0000256" key="4">
    <source>
        <dbReference type="PROSITE-ProRule" id="PRU00409"/>
    </source>
</evidence>
<dbReference type="Gene3D" id="3.30.1490.20">
    <property type="entry name" value="ATP-grasp fold, A domain"/>
    <property type="match status" value="1"/>
</dbReference>
<dbReference type="Gene3D" id="3.40.50.20">
    <property type="match status" value="1"/>
</dbReference>
<keyword evidence="3 4" id="KW-0067">ATP-binding</keyword>
<keyword evidence="1" id="KW-0436">Ligase</keyword>
<dbReference type="PANTHER" id="PTHR43585:SF2">
    <property type="entry name" value="ATP-GRASP ENZYME FSQD"/>
    <property type="match status" value="1"/>
</dbReference>